<name>A0A0F9JRB0_9ZZZZ</name>
<evidence type="ECO:0000313" key="1">
    <source>
        <dbReference type="EMBL" id="KKM01508.1"/>
    </source>
</evidence>
<dbReference type="EMBL" id="LAZR01017178">
    <property type="protein sequence ID" value="KKM01508.1"/>
    <property type="molecule type" value="Genomic_DNA"/>
</dbReference>
<proteinExistence type="predicted"/>
<sequence>MIVVAQKEPEVICFNCFGTITEDDFKGFKVDLENLLFTASSIQKMGTRYIIEIPKKSSAEIKIKHMGERVRKGPWTVKMMVG</sequence>
<protein>
    <submittedName>
        <fullName evidence="1">Uncharacterized protein</fullName>
    </submittedName>
</protein>
<reference evidence="1" key="1">
    <citation type="journal article" date="2015" name="Nature">
        <title>Complex archaea that bridge the gap between prokaryotes and eukaryotes.</title>
        <authorList>
            <person name="Spang A."/>
            <person name="Saw J.H."/>
            <person name="Jorgensen S.L."/>
            <person name="Zaremba-Niedzwiedzka K."/>
            <person name="Martijn J."/>
            <person name="Lind A.E."/>
            <person name="van Eijk R."/>
            <person name="Schleper C."/>
            <person name="Guy L."/>
            <person name="Ettema T.J."/>
        </authorList>
    </citation>
    <scope>NUCLEOTIDE SEQUENCE</scope>
</reference>
<gene>
    <name evidence="1" type="ORF">LCGC14_1793840</name>
</gene>
<accession>A0A0F9JRB0</accession>
<organism evidence="1">
    <name type="scientific">marine sediment metagenome</name>
    <dbReference type="NCBI Taxonomy" id="412755"/>
    <lineage>
        <taxon>unclassified sequences</taxon>
        <taxon>metagenomes</taxon>
        <taxon>ecological metagenomes</taxon>
    </lineage>
</organism>
<comment type="caution">
    <text evidence="1">The sequence shown here is derived from an EMBL/GenBank/DDBJ whole genome shotgun (WGS) entry which is preliminary data.</text>
</comment>
<dbReference type="AlphaFoldDB" id="A0A0F9JRB0"/>